<dbReference type="InterPro" id="IPR050600">
    <property type="entry name" value="SETD3_SETD6_MTase"/>
</dbReference>
<gene>
    <name evidence="2" type="ORF">QBC36DRAFT_122516</name>
</gene>
<dbReference type="SUPFAM" id="SSF82199">
    <property type="entry name" value="SET domain"/>
    <property type="match status" value="1"/>
</dbReference>
<proteinExistence type="predicted"/>
<feature type="domain" description="SET" evidence="1">
    <location>
        <begin position="19"/>
        <end position="247"/>
    </location>
</feature>
<dbReference type="Pfam" id="PF00856">
    <property type="entry name" value="SET"/>
    <property type="match status" value="1"/>
</dbReference>
<organism evidence="2 3">
    <name type="scientific">Triangularia setosa</name>
    <dbReference type="NCBI Taxonomy" id="2587417"/>
    <lineage>
        <taxon>Eukaryota</taxon>
        <taxon>Fungi</taxon>
        <taxon>Dikarya</taxon>
        <taxon>Ascomycota</taxon>
        <taxon>Pezizomycotina</taxon>
        <taxon>Sordariomycetes</taxon>
        <taxon>Sordariomycetidae</taxon>
        <taxon>Sordariales</taxon>
        <taxon>Podosporaceae</taxon>
        <taxon>Triangularia</taxon>
    </lineage>
</organism>
<dbReference type="EMBL" id="MU866089">
    <property type="protein sequence ID" value="KAK4181215.1"/>
    <property type="molecule type" value="Genomic_DNA"/>
</dbReference>
<evidence type="ECO:0000313" key="3">
    <source>
        <dbReference type="Proteomes" id="UP001302321"/>
    </source>
</evidence>
<dbReference type="PANTHER" id="PTHR13271">
    <property type="entry name" value="UNCHARACTERIZED PUTATIVE METHYLTRANSFERASE"/>
    <property type="match status" value="1"/>
</dbReference>
<dbReference type="InterPro" id="IPR001214">
    <property type="entry name" value="SET_dom"/>
</dbReference>
<dbReference type="CDD" id="cd19177">
    <property type="entry name" value="SET_SETD4"/>
    <property type="match status" value="1"/>
</dbReference>
<dbReference type="InterPro" id="IPR046341">
    <property type="entry name" value="SET_dom_sf"/>
</dbReference>
<comment type="caution">
    <text evidence="2">The sequence shown here is derived from an EMBL/GenBank/DDBJ whole genome shotgun (WGS) entry which is preliminary data.</text>
</comment>
<sequence>MEAYDELLHWAQDQGIEVHGIKPKRIPGRGIGIVASKDLKANERLIYVPTSSFRALTTVRPKIRNALPPPAPKNKGTPIHALLAADLFLERPSVTKKYAPWHAVVPTREDVFSNLPLAWPSLNYEKLHALLPFNARAHLTKQKAKFEKDWQLIRDVLLPALEISPNKGRYSKQDFLYHWLLVNTRTFYHETSMTEKLSKDDKMILQPVADLLNHSDGGCEAAFDPSCFTISADRDYKQGEELYICYGKHSNDFLMVEYGFCPEKNRWDEVCIDDVVLEEMTEQEKERLDGRGFLGEYMIDERTPGGCYRTRVALMLKCVRVEEWERLVEEGEEVPRLVDGVVVRVLRKYLKRCKEVIGELEDFGAAGEMVLRRWRQIERLVEKSLEQLEVGSR</sequence>
<dbReference type="AlphaFoldDB" id="A0AAN6WG17"/>
<evidence type="ECO:0000259" key="1">
    <source>
        <dbReference type="PROSITE" id="PS50280"/>
    </source>
</evidence>
<dbReference type="Proteomes" id="UP001302321">
    <property type="component" value="Unassembled WGS sequence"/>
</dbReference>
<evidence type="ECO:0000313" key="2">
    <source>
        <dbReference type="EMBL" id="KAK4181215.1"/>
    </source>
</evidence>
<reference evidence="2" key="2">
    <citation type="submission" date="2023-05" db="EMBL/GenBank/DDBJ databases">
        <authorList>
            <consortium name="Lawrence Berkeley National Laboratory"/>
            <person name="Steindorff A."/>
            <person name="Hensen N."/>
            <person name="Bonometti L."/>
            <person name="Westerberg I."/>
            <person name="Brannstrom I.O."/>
            <person name="Guillou S."/>
            <person name="Cros-Aarteil S."/>
            <person name="Calhoun S."/>
            <person name="Haridas S."/>
            <person name="Kuo A."/>
            <person name="Mondo S."/>
            <person name="Pangilinan J."/>
            <person name="Riley R."/>
            <person name="Labutti K."/>
            <person name="Andreopoulos B."/>
            <person name="Lipzen A."/>
            <person name="Chen C."/>
            <person name="Yanf M."/>
            <person name="Daum C."/>
            <person name="Ng V."/>
            <person name="Clum A."/>
            <person name="Ohm R."/>
            <person name="Martin F."/>
            <person name="Silar P."/>
            <person name="Natvig D."/>
            <person name="Lalanne C."/>
            <person name="Gautier V."/>
            <person name="Ament-Velasquez S.L."/>
            <person name="Kruys A."/>
            <person name="Hutchinson M.I."/>
            <person name="Powell A.J."/>
            <person name="Barry K."/>
            <person name="Miller A.N."/>
            <person name="Grigoriev I.V."/>
            <person name="Debuchy R."/>
            <person name="Gladieux P."/>
            <person name="Thoren M.H."/>
            <person name="Johannesson H."/>
        </authorList>
    </citation>
    <scope>NUCLEOTIDE SEQUENCE</scope>
    <source>
        <strain evidence="2">CBS 892.96</strain>
    </source>
</reference>
<reference evidence="2" key="1">
    <citation type="journal article" date="2023" name="Mol. Phylogenet. Evol.">
        <title>Genome-scale phylogeny and comparative genomics of the fungal order Sordariales.</title>
        <authorList>
            <person name="Hensen N."/>
            <person name="Bonometti L."/>
            <person name="Westerberg I."/>
            <person name="Brannstrom I.O."/>
            <person name="Guillou S."/>
            <person name="Cros-Aarteil S."/>
            <person name="Calhoun S."/>
            <person name="Haridas S."/>
            <person name="Kuo A."/>
            <person name="Mondo S."/>
            <person name="Pangilinan J."/>
            <person name="Riley R."/>
            <person name="LaButti K."/>
            <person name="Andreopoulos B."/>
            <person name="Lipzen A."/>
            <person name="Chen C."/>
            <person name="Yan M."/>
            <person name="Daum C."/>
            <person name="Ng V."/>
            <person name="Clum A."/>
            <person name="Steindorff A."/>
            <person name="Ohm R.A."/>
            <person name="Martin F."/>
            <person name="Silar P."/>
            <person name="Natvig D.O."/>
            <person name="Lalanne C."/>
            <person name="Gautier V."/>
            <person name="Ament-Velasquez S.L."/>
            <person name="Kruys A."/>
            <person name="Hutchinson M.I."/>
            <person name="Powell A.J."/>
            <person name="Barry K."/>
            <person name="Miller A.N."/>
            <person name="Grigoriev I.V."/>
            <person name="Debuchy R."/>
            <person name="Gladieux P."/>
            <person name="Hiltunen Thoren M."/>
            <person name="Johannesson H."/>
        </authorList>
    </citation>
    <scope>NUCLEOTIDE SEQUENCE</scope>
    <source>
        <strain evidence="2">CBS 892.96</strain>
    </source>
</reference>
<name>A0AAN6WG17_9PEZI</name>
<dbReference type="PROSITE" id="PS50280">
    <property type="entry name" value="SET"/>
    <property type="match status" value="1"/>
</dbReference>
<dbReference type="PANTHER" id="PTHR13271:SF137">
    <property type="entry name" value="SET DOMAIN-CONTAINING PROTEIN"/>
    <property type="match status" value="1"/>
</dbReference>
<dbReference type="InterPro" id="IPR044429">
    <property type="entry name" value="SETD4_SET"/>
</dbReference>
<dbReference type="Gene3D" id="3.90.1410.10">
    <property type="entry name" value="set domain protein methyltransferase, domain 1"/>
    <property type="match status" value="1"/>
</dbReference>
<dbReference type="GO" id="GO:0016279">
    <property type="term" value="F:protein-lysine N-methyltransferase activity"/>
    <property type="evidence" value="ECO:0007669"/>
    <property type="project" value="InterPro"/>
</dbReference>
<protein>
    <recommendedName>
        <fullName evidence="1">SET domain-containing protein</fullName>
    </recommendedName>
</protein>
<keyword evidence="3" id="KW-1185">Reference proteome</keyword>
<accession>A0AAN6WG17</accession>